<sequence length="610" mass="67082">CKPRSEAAANVGHNLCGNTQVDVNCGKDQFSCPSKQSCLSFTQVCNRHNDCNNLDESGCDCGSGTEGTPAISEVTNTSVTWVLDSAIFSNFSYALVIEGLDAANLTWLRHPAPVKGEKSVTVGNLKPAQQYNFVFNYQSSRCLTEPVSVHLEDGLPSAPQALKISTNQEYASDDSPVYTVQVTWKAPVAPRGTVLFYVIYYQQIYNNGTAATNVFEEKEAAEDVVGASSQQFSDTLVEHIETGRTYHFWIAAVTDAGVGQPSEKQTINISPGPEKSLQPKVKVMSESILSVMWHAQPEVKGYRVTVATEEPSEPDVIAVPERLIHLPGSVDNVKIQDLCPGSTVHITLAARYGDGEVYETHPKDTLRNVMSGVLPTVNITNLEMNGATSVLLSYKATQGGNPDQQYIIYYTDNLAVTAKNVTVSDTTHALSDLKACEHYFVWVRPSYLSCPATRLKLFTTQEDLNAPPKDVKAQLLRHKDHYSVNLTWAASCGQTSLNTRYSIKMKRGNEGGDFTVQSTGVVFEAMPRLTYSFRIRVDVPGARLSDPVSVTIPSLSGPINLIMLRETGHKVVVRWDWPLKSNWPEFKVSLMCRLSKSKVHPSWISDSDTL</sequence>
<dbReference type="PROSITE" id="PS50068">
    <property type="entry name" value="LDLRA_2"/>
    <property type="match status" value="1"/>
</dbReference>
<dbReference type="InterPro" id="IPR003961">
    <property type="entry name" value="FN3_dom"/>
</dbReference>
<evidence type="ECO:0000313" key="4">
    <source>
        <dbReference type="EMBL" id="RUS78214.1"/>
    </source>
</evidence>
<dbReference type="AlphaFoldDB" id="A0A3S1BYG4"/>
<dbReference type="CDD" id="cd00063">
    <property type="entry name" value="FN3"/>
    <property type="match status" value="1"/>
</dbReference>
<feature type="domain" description="Fibronectin type-III" evidence="3">
    <location>
        <begin position="375"/>
        <end position="463"/>
    </location>
</feature>
<dbReference type="Gene3D" id="4.10.400.10">
    <property type="entry name" value="Low-density Lipoprotein Receptor"/>
    <property type="match status" value="1"/>
</dbReference>
<dbReference type="SMART" id="SM00060">
    <property type="entry name" value="FN3"/>
    <property type="match status" value="4"/>
</dbReference>
<dbReference type="Proteomes" id="UP000271974">
    <property type="component" value="Unassembled WGS sequence"/>
</dbReference>
<reference evidence="4 5" key="1">
    <citation type="submission" date="2019-01" db="EMBL/GenBank/DDBJ databases">
        <title>A draft genome assembly of the solar-powered sea slug Elysia chlorotica.</title>
        <authorList>
            <person name="Cai H."/>
            <person name="Li Q."/>
            <person name="Fang X."/>
            <person name="Li J."/>
            <person name="Curtis N.E."/>
            <person name="Altenburger A."/>
            <person name="Shibata T."/>
            <person name="Feng M."/>
            <person name="Maeda T."/>
            <person name="Schwartz J.A."/>
            <person name="Shigenobu S."/>
            <person name="Lundholm N."/>
            <person name="Nishiyama T."/>
            <person name="Yang H."/>
            <person name="Hasebe M."/>
            <person name="Li S."/>
            <person name="Pierce S.K."/>
            <person name="Wang J."/>
        </authorList>
    </citation>
    <scope>NUCLEOTIDE SEQUENCE [LARGE SCALE GENOMIC DNA]</scope>
    <source>
        <strain evidence="4">EC2010</strain>
        <tissue evidence="4">Whole organism of an adult</tissue>
    </source>
</reference>
<dbReference type="PROSITE" id="PS50853">
    <property type="entry name" value="FN3"/>
    <property type="match status" value="2"/>
</dbReference>
<organism evidence="4 5">
    <name type="scientific">Elysia chlorotica</name>
    <name type="common">Eastern emerald elysia</name>
    <name type="synonym">Sea slug</name>
    <dbReference type="NCBI Taxonomy" id="188477"/>
    <lineage>
        <taxon>Eukaryota</taxon>
        <taxon>Metazoa</taxon>
        <taxon>Spiralia</taxon>
        <taxon>Lophotrochozoa</taxon>
        <taxon>Mollusca</taxon>
        <taxon>Gastropoda</taxon>
        <taxon>Heterobranchia</taxon>
        <taxon>Euthyneura</taxon>
        <taxon>Panpulmonata</taxon>
        <taxon>Sacoglossa</taxon>
        <taxon>Placobranchoidea</taxon>
        <taxon>Plakobranchidae</taxon>
        <taxon>Elysia</taxon>
    </lineage>
</organism>
<dbReference type="PANTHER" id="PTHR46957:SF3">
    <property type="entry name" value="CYTOKINE RECEPTOR"/>
    <property type="match status" value="1"/>
</dbReference>
<evidence type="ECO:0000313" key="5">
    <source>
        <dbReference type="Proteomes" id="UP000271974"/>
    </source>
</evidence>
<protein>
    <recommendedName>
        <fullName evidence="3">Fibronectin type-III domain-containing protein</fullName>
    </recommendedName>
</protein>
<comment type="caution">
    <text evidence="2">Lacks conserved residue(s) required for the propagation of feature annotation.</text>
</comment>
<dbReference type="InterPro" id="IPR050713">
    <property type="entry name" value="RTP_Phos/Ushers"/>
</dbReference>
<dbReference type="InterPro" id="IPR036116">
    <property type="entry name" value="FN3_sf"/>
</dbReference>
<feature type="non-terminal residue" evidence="4">
    <location>
        <position position="1"/>
    </location>
</feature>
<dbReference type="EMBL" id="RQTK01000525">
    <property type="protein sequence ID" value="RUS78214.1"/>
    <property type="molecule type" value="Genomic_DNA"/>
</dbReference>
<dbReference type="GO" id="GO:0016020">
    <property type="term" value="C:membrane"/>
    <property type="evidence" value="ECO:0007669"/>
    <property type="project" value="UniProtKB-SubCell"/>
</dbReference>
<keyword evidence="5" id="KW-1185">Reference proteome</keyword>
<evidence type="ECO:0000256" key="2">
    <source>
        <dbReference type="PROSITE-ProRule" id="PRU00124"/>
    </source>
</evidence>
<dbReference type="InterPro" id="IPR013783">
    <property type="entry name" value="Ig-like_fold"/>
</dbReference>
<dbReference type="InterPro" id="IPR002172">
    <property type="entry name" value="LDrepeatLR_classA_rpt"/>
</dbReference>
<name>A0A3S1BYG4_ELYCH</name>
<proteinExistence type="predicted"/>
<dbReference type="Pfam" id="PF00041">
    <property type="entry name" value="fn3"/>
    <property type="match status" value="1"/>
</dbReference>
<evidence type="ECO:0000259" key="3">
    <source>
        <dbReference type="PROSITE" id="PS50853"/>
    </source>
</evidence>
<dbReference type="CDD" id="cd00112">
    <property type="entry name" value="LDLa"/>
    <property type="match status" value="1"/>
</dbReference>
<dbReference type="SUPFAM" id="SSF49265">
    <property type="entry name" value="Fibronectin type III"/>
    <property type="match status" value="2"/>
</dbReference>
<gene>
    <name evidence="4" type="ORF">EGW08_014028</name>
</gene>
<dbReference type="STRING" id="188477.A0A3S1BYG4"/>
<dbReference type="OrthoDB" id="6152286at2759"/>
<dbReference type="InterPro" id="IPR036055">
    <property type="entry name" value="LDL_receptor-like_sf"/>
</dbReference>
<dbReference type="PANTHER" id="PTHR46957">
    <property type="entry name" value="CYTOKINE RECEPTOR"/>
    <property type="match status" value="1"/>
</dbReference>
<accession>A0A3S1BYG4</accession>
<comment type="caution">
    <text evidence="4">The sequence shown here is derived from an EMBL/GenBank/DDBJ whole genome shotgun (WGS) entry which is preliminary data.</text>
</comment>
<evidence type="ECO:0000256" key="1">
    <source>
        <dbReference type="ARBA" id="ARBA00023157"/>
    </source>
</evidence>
<feature type="domain" description="Fibronectin type-III" evidence="3">
    <location>
        <begin position="158"/>
        <end position="272"/>
    </location>
</feature>
<keyword evidence="1" id="KW-1015">Disulfide bond</keyword>
<dbReference type="Gene3D" id="2.60.40.10">
    <property type="entry name" value="Immunoglobulins"/>
    <property type="match status" value="3"/>
</dbReference>